<dbReference type="PROSITE" id="PS50105">
    <property type="entry name" value="SAM_DOMAIN"/>
    <property type="match status" value="1"/>
</dbReference>
<name>A0A2A3EFG7_APICC</name>
<dbReference type="CDD" id="cd22422">
    <property type="entry name" value="KH-I_BICC1_rpt3"/>
    <property type="match status" value="1"/>
</dbReference>
<protein>
    <submittedName>
        <fullName evidence="6">Protein bicaudal C</fullName>
    </submittedName>
</protein>
<dbReference type="PANTHER" id="PTHR10627:SF69">
    <property type="entry name" value="PROTEIN BICAUDAL C"/>
    <property type="match status" value="1"/>
</dbReference>
<evidence type="ECO:0000256" key="3">
    <source>
        <dbReference type="PROSITE-ProRule" id="PRU00117"/>
    </source>
</evidence>
<dbReference type="SUPFAM" id="SSF54791">
    <property type="entry name" value="Eukaryotic type KH-domain (KH-domain type I)"/>
    <property type="match status" value="3"/>
</dbReference>
<feature type="region of interest" description="Disordered" evidence="4">
    <location>
        <begin position="1"/>
        <end position="34"/>
    </location>
</feature>
<dbReference type="SUPFAM" id="SSF47769">
    <property type="entry name" value="SAM/Pointed domain"/>
    <property type="match status" value="1"/>
</dbReference>
<dbReference type="InterPro" id="IPR047553">
    <property type="entry name" value="BICC1_KH-I_rpt3"/>
</dbReference>
<evidence type="ECO:0000256" key="4">
    <source>
        <dbReference type="SAM" id="MobiDB-lite"/>
    </source>
</evidence>
<dbReference type="InterPro" id="IPR036612">
    <property type="entry name" value="KH_dom_type_1_sf"/>
</dbReference>
<feature type="domain" description="SAM" evidence="5">
    <location>
        <begin position="767"/>
        <end position="827"/>
    </location>
</feature>
<feature type="compositionally biased region" description="Basic and acidic residues" evidence="4">
    <location>
        <begin position="1"/>
        <end position="14"/>
    </location>
</feature>
<dbReference type="Pfam" id="PF22985">
    <property type="entry name" value="KH_BICC1"/>
    <property type="match status" value="2"/>
</dbReference>
<keyword evidence="7" id="KW-1185">Reference proteome</keyword>
<dbReference type="Pfam" id="PF24234">
    <property type="entry name" value="KH_BICC1_1st"/>
    <property type="match status" value="1"/>
</dbReference>
<feature type="compositionally biased region" description="Polar residues" evidence="4">
    <location>
        <begin position="612"/>
        <end position="624"/>
    </location>
</feature>
<dbReference type="InterPro" id="IPR054727">
    <property type="entry name" value="BICC1_KH"/>
</dbReference>
<evidence type="ECO:0000313" key="7">
    <source>
        <dbReference type="Proteomes" id="UP000242457"/>
    </source>
</evidence>
<dbReference type="InterPro" id="IPR001660">
    <property type="entry name" value="SAM"/>
</dbReference>
<dbReference type="GO" id="GO:0003723">
    <property type="term" value="F:RNA binding"/>
    <property type="evidence" value="ECO:0007669"/>
    <property type="project" value="UniProtKB-UniRule"/>
</dbReference>
<dbReference type="OrthoDB" id="271862at2759"/>
<evidence type="ECO:0000259" key="5">
    <source>
        <dbReference type="PROSITE" id="PS50105"/>
    </source>
</evidence>
<dbReference type="Gene3D" id="3.30.1370.10">
    <property type="entry name" value="K Homology domain, type 1"/>
    <property type="match status" value="1"/>
</dbReference>
<dbReference type="CDD" id="cd22420">
    <property type="entry name" value="KH-I_BICC1_rpt1"/>
    <property type="match status" value="1"/>
</dbReference>
<comment type="similarity">
    <text evidence="1">Belongs to the BicC family.</text>
</comment>
<dbReference type="SMART" id="SM00322">
    <property type="entry name" value="KH"/>
    <property type="match status" value="3"/>
</dbReference>
<dbReference type="Pfam" id="PF00536">
    <property type="entry name" value="SAM_1"/>
    <property type="match status" value="1"/>
</dbReference>
<dbReference type="Gene3D" id="1.10.150.50">
    <property type="entry name" value="Transcription Factor, Ets-1"/>
    <property type="match status" value="1"/>
</dbReference>
<dbReference type="Proteomes" id="UP000242457">
    <property type="component" value="Unassembled WGS sequence"/>
</dbReference>
<evidence type="ECO:0000313" key="6">
    <source>
        <dbReference type="EMBL" id="PBC30533.1"/>
    </source>
</evidence>
<dbReference type="STRING" id="94128.A0A2A3EFG7"/>
<keyword evidence="2" id="KW-0677">Repeat</keyword>
<dbReference type="InterPro" id="IPR004087">
    <property type="entry name" value="KH_dom"/>
</dbReference>
<sequence length="827" mass="91663">MRPDEVIQNERRAMETMSETSEGTMTTSISGKSGFESRDELCDIAAVLGIGNPDDLLQERFRVDRRKLEQMLLGDNNVPKPADTFFHNIMEETNTFVTWPSRLKIGAKSKKDPHIKVAGRPDDVRAAKEKIMEILDTRQSNRVTMKLDVSYTDHSHIIGKGGLTIKRVMEETGCHIHFPDSNRSNHQEKSNQVSIAGEMEGVERARARVRNLTPLIFSFELPIMSSSQALPDSTTPYLVKIQEKYNVQVMFRTRPKLHATLVVVKGCEWEVSQVKEATVLLIHYMCQNLASQIQVQISMEISPQHHSIVLGKQSSNLKMIMQRTGTQIMFPDAGDPNIPSLKKSNVTITGGIHNVYLARQQLVGSLPLVLMFDLPEDSMSSVDTDNISQLMQSLDVFINVRHKPKQNTLSVIIKGIERNASNIYEARKQLLGLDEPRVYAEIPTTYYIPNVGNIFQGNGSSNGSSPPSSLVTSLSDNLSNILTINTQTSPYCMSPISHSPSPLGLSPHWGLPPIPSMFSPLPLHHTYTYQQHLNHLLTTQHVMHNNAIPPHTHAQQNHGFSGIAQLHSNVPPGFHSIHGLNGNSLTDSKEGSAYSSLSSMSSSLSSPAISPRNISPVNPTENSPNIDLSSMLSDLTVPDRRAPGCEKKSLEMAVQQNLVPFDYEQKKLLATKAIQTKPATNDYRVPTSAWSGYGLSQTIPPISATDLNKELTTSHPSDLWKEPTASVFSRDIDFGINSGKDRVGQIGINSNYLEHTPSAHLKNITSNRYDDLTSMLTSVGLEKYIRLFTSHEVDMATFPSLTEKDLCEIGITAWGARRKIMLLIAGT</sequence>
<organism evidence="6 7">
    <name type="scientific">Apis cerana cerana</name>
    <name type="common">Oriental honeybee</name>
    <dbReference type="NCBI Taxonomy" id="94128"/>
    <lineage>
        <taxon>Eukaryota</taxon>
        <taxon>Metazoa</taxon>
        <taxon>Ecdysozoa</taxon>
        <taxon>Arthropoda</taxon>
        <taxon>Hexapoda</taxon>
        <taxon>Insecta</taxon>
        <taxon>Pterygota</taxon>
        <taxon>Neoptera</taxon>
        <taxon>Endopterygota</taxon>
        <taxon>Hymenoptera</taxon>
        <taxon>Apocrita</taxon>
        <taxon>Aculeata</taxon>
        <taxon>Apoidea</taxon>
        <taxon>Anthophila</taxon>
        <taxon>Apidae</taxon>
        <taxon>Apis</taxon>
    </lineage>
</organism>
<feature type="region of interest" description="Disordered" evidence="4">
    <location>
        <begin position="588"/>
        <end position="624"/>
    </location>
</feature>
<evidence type="ECO:0000256" key="1">
    <source>
        <dbReference type="ARBA" id="ARBA00007662"/>
    </source>
</evidence>
<feature type="compositionally biased region" description="Low complexity" evidence="4">
    <location>
        <begin position="15"/>
        <end position="28"/>
    </location>
</feature>
<dbReference type="InterPro" id="IPR013761">
    <property type="entry name" value="SAM/pointed_sf"/>
</dbReference>
<feature type="compositionally biased region" description="Low complexity" evidence="4">
    <location>
        <begin position="592"/>
        <end position="611"/>
    </location>
</feature>
<dbReference type="InterPro" id="IPR047554">
    <property type="entry name" value="BICC1_KH-I_rpt2"/>
</dbReference>
<dbReference type="InterPro" id="IPR047549">
    <property type="entry name" value="BICC1_KH-I_rpt1"/>
</dbReference>
<dbReference type="EMBL" id="KZ288256">
    <property type="protein sequence ID" value="PBC30533.1"/>
    <property type="molecule type" value="Genomic_DNA"/>
</dbReference>
<proteinExistence type="inferred from homology"/>
<dbReference type="InterPro" id="IPR004088">
    <property type="entry name" value="KH_dom_type_1"/>
</dbReference>
<evidence type="ECO:0000256" key="2">
    <source>
        <dbReference type="ARBA" id="ARBA00022737"/>
    </source>
</evidence>
<dbReference type="SMART" id="SM00454">
    <property type="entry name" value="SAM"/>
    <property type="match status" value="1"/>
</dbReference>
<dbReference type="GO" id="GO:0005737">
    <property type="term" value="C:cytoplasm"/>
    <property type="evidence" value="ECO:0007669"/>
    <property type="project" value="TreeGrafter"/>
</dbReference>
<accession>A0A2A3EFG7</accession>
<keyword evidence="3" id="KW-0694">RNA-binding</keyword>
<dbReference type="AlphaFoldDB" id="A0A2A3EFG7"/>
<dbReference type="Gene3D" id="3.30.310.270">
    <property type="match status" value="2"/>
</dbReference>
<dbReference type="CDD" id="cd22421">
    <property type="entry name" value="KH-I_BICC1_rpt2"/>
    <property type="match status" value="1"/>
</dbReference>
<dbReference type="GO" id="GO:0010468">
    <property type="term" value="P:regulation of gene expression"/>
    <property type="evidence" value="ECO:0007669"/>
    <property type="project" value="UniProtKB-ARBA"/>
</dbReference>
<gene>
    <name evidence="6" type="ORF">APICC_04863</name>
</gene>
<reference evidence="6 7" key="1">
    <citation type="submission" date="2014-07" db="EMBL/GenBank/DDBJ databases">
        <title>Genomic and transcriptomic analysis on Apis cerana provide comprehensive insights into honey bee biology.</title>
        <authorList>
            <person name="Diao Q."/>
            <person name="Sun L."/>
            <person name="Zheng H."/>
            <person name="Zheng H."/>
            <person name="Xu S."/>
            <person name="Wang S."/>
            <person name="Zeng Z."/>
            <person name="Hu F."/>
            <person name="Su S."/>
            <person name="Wu J."/>
        </authorList>
    </citation>
    <scope>NUCLEOTIDE SEQUENCE [LARGE SCALE GENOMIC DNA]</scope>
    <source>
        <tissue evidence="6">Pupae without intestine</tissue>
    </source>
</reference>
<dbReference type="PROSITE" id="PS50084">
    <property type="entry name" value="KH_TYPE_1"/>
    <property type="match status" value="2"/>
</dbReference>
<dbReference type="PANTHER" id="PTHR10627">
    <property type="entry name" value="SCP160"/>
    <property type="match status" value="1"/>
</dbReference>
<dbReference type="Pfam" id="PF00013">
    <property type="entry name" value="KH_1"/>
    <property type="match status" value="2"/>
</dbReference>